<proteinExistence type="predicted"/>
<dbReference type="AlphaFoldDB" id="W3XET2"/>
<organism evidence="4 5">
    <name type="scientific">Pestalotiopsis fici (strain W106-1 / CGMCC3.15140)</name>
    <dbReference type="NCBI Taxonomy" id="1229662"/>
    <lineage>
        <taxon>Eukaryota</taxon>
        <taxon>Fungi</taxon>
        <taxon>Dikarya</taxon>
        <taxon>Ascomycota</taxon>
        <taxon>Pezizomycotina</taxon>
        <taxon>Sordariomycetes</taxon>
        <taxon>Xylariomycetidae</taxon>
        <taxon>Amphisphaeriales</taxon>
        <taxon>Sporocadaceae</taxon>
        <taxon>Pestalotiopsis</taxon>
    </lineage>
</organism>
<evidence type="ECO:0000313" key="5">
    <source>
        <dbReference type="Proteomes" id="UP000030651"/>
    </source>
</evidence>
<keyword evidence="2" id="KW-0472">Membrane</keyword>
<dbReference type="OMA" id="DATWHFA"/>
<dbReference type="STRING" id="1229662.W3XET2"/>
<keyword evidence="2" id="KW-0812">Transmembrane</keyword>
<feature type="domain" description="Apple" evidence="3">
    <location>
        <begin position="282"/>
        <end position="334"/>
    </location>
</feature>
<name>W3XET2_PESFW</name>
<reference evidence="5" key="1">
    <citation type="journal article" date="2015" name="BMC Genomics">
        <title>Genomic and transcriptomic analysis of the endophytic fungus Pestalotiopsis fici reveals its lifestyle and high potential for synthesis of natural products.</title>
        <authorList>
            <person name="Wang X."/>
            <person name="Zhang X."/>
            <person name="Liu L."/>
            <person name="Xiang M."/>
            <person name="Wang W."/>
            <person name="Sun X."/>
            <person name="Che Y."/>
            <person name="Guo L."/>
            <person name="Liu G."/>
            <person name="Guo L."/>
            <person name="Wang C."/>
            <person name="Yin W.B."/>
            <person name="Stadler M."/>
            <person name="Zhang X."/>
            <person name="Liu X."/>
        </authorList>
    </citation>
    <scope>NUCLEOTIDE SEQUENCE [LARGE SCALE GENOMIC DNA]</scope>
    <source>
        <strain evidence="5">W106-1 / CGMCC3.15140</strain>
    </source>
</reference>
<dbReference type="KEGG" id="pfy:PFICI_05793"/>
<dbReference type="RefSeq" id="XP_007832565.1">
    <property type="nucleotide sequence ID" value="XM_007834374.1"/>
</dbReference>
<evidence type="ECO:0000313" key="4">
    <source>
        <dbReference type="EMBL" id="ETS83917.1"/>
    </source>
</evidence>
<keyword evidence="5" id="KW-1185">Reference proteome</keyword>
<evidence type="ECO:0000256" key="2">
    <source>
        <dbReference type="SAM" id="Phobius"/>
    </source>
</evidence>
<feature type="transmembrane region" description="Helical" evidence="2">
    <location>
        <begin position="177"/>
        <end position="200"/>
    </location>
</feature>
<protein>
    <recommendedName>
        <fullName evidence="3">Apple domain-containing protein</fullName>
    </recommendedName>
</protein>
<gene>
    <name evidence="4" type="ORF">PFICI_05793</name>
</gene>
<dbReference type="HOGENOM" id="CLU_785522_0_0_1"/>
<feature type="compositionally biased region" description="Low complexity" evidence="1">
    <location>
        <begin position="207"/>
        <end position="254"/>
    </location>
</feature>
<feature type="region of interest" description="Disordered" evidence="1">
    <location>
        <begin position="206"/>
        <end position="254"/>
    </location>
</feature>
<evidence type="ECO:0000259" key="3">
    <source>
        <dbReference type="Pfam" id="PF14295"/>
    </source>
</evidence>
<feature type="region of interest" description="Disordered" evidence="1">
    <location>
        <begin position="114"/>
        <end position="164"/>
    </location>
</feature>
<sequence length="353" mass="37244">MFADFRYRQPAVSKEDTPCDKAAQPPTSKREQPESRDKEQAKKIREASTALAARFVAQMKPYRSGTLGSVQGQQPLIPRTPSLTELKQAQQEKEDLRSRFELLNLKSPRFSLTSFSPSSLKQPAPVQHSWLRDPTPPATPDPEEAGRRGGNGMFPIPPGGKNRRNGDGRIFGLQKRWFWGLLAVAAVVILGIVIGVAVGVSQAKANSTSHTSTSGGVGNSTDSSASSAVATATTQTGTTGTTTTSTSATATSTGGVDCPAGNGTTYTVPGSTVQFLHLCGIDYSGDDEATDLGSVQTNSMADCMDNCAGTSGCTGCGWGYVDGDSLFEHTCWLKSGLKQSHTADSGWAFAIII</sequence>
<dbReference type="GeneID" id="19270806"/>
<dbReference type="EMBL" id="KI912111">
    <property type="protein sequence ID" value="ETS83917.1"/>
    <property type="molecule type" value="Genomic_DNA"/>
</dbReference>
<dbReference type="Pfam" id="PF14295">
    <property type="entry name" value="PAN_4"/>
    <property type="match status" value="1"/>
</dbReference>
<dbReference type="Gene3D" id="3.50.4.10">
    <property type="entry name" value="Hepatocyte Growth Factor"/>
    <property type="match status" value="1"/>
</dbReference>
<dbReference type="Proteomes" id="UP000030651">
    <property type="component" value="Unassembled WGS sequence"/>
</dbReference>
<feature type="region of interest" description="Disordered" evidence="1">
    <location>
        <begin position="1"/>
        <end position="44"/>
    </location>
</feature>
<evidence type="ECO:0000256" key="1">
    <source>
        <dbReference type="SAM" id="MobiDB-lite"/>
    </source>
</evidence>
<dbReference type="InterPro" id="IPR003609">
    <property type="entry name" value="Pan_app"/>
</dbReference>
<keyword evidence="2" id="KW-1133">Transmembrane helix</keyword>
<dbReference type="eggNOG" id="ENOG502SWYF">
    <property type="taxonomic scope" value="Eukaryota"/>
</dbReference>
<feature type="compositionally biased region" description="Basic and acidic residues" evidence="1">
    <location>
        <begin position="28"/>
        <end position="44"/>
    </location>
</feature>
<dbReference type="InParanoid" id="W3XET2"/>
<dbReference type="OrthoDB" id="3499003at2759"/>
<accession>W3XET2</accession>